<dbReference type="GO" id="GO:0004252">
    <property type="term" value="F:serine-type endopeptidase activity"/>
    <property type="evidence" value="ECO:0007669"/>
    <property type="project" value="InterPro"/>
</dbReference>
<comment type="caution">
    <text evidence="9">The sequence shown here is derived from an EMBL/GenBank/DDBJ whole genome shotgun (WGS) entry which is preliminary data.</text>
</comment>
<keyword evidence="2 6" id="KW-0812">Transmembrane</keyword>
<dbReference type="Proteomes" id="UP000245699">
    <property type="component" value="Unassembled WGS sequence"/>
</dbReference>
<comment type="subcellular location">
    <subcellularLocation>
        <location evidence="1">Membrane</location>
        <topology evidence="1">Multi-pass membrane protein</topology>
    </subcellularLocation>
</comment>
<evidence type="ECO:0000256" key="1">
    <source>
        <dbReference type="ARBA" id="ARBA00004141"/>
    </source>
</evidence>
<dbReference type="SUPFAM" id="SSF52540">
    <property type="entry name" value="P-loop containing nucleoside triphosphate hydrolases"/>
    <property type="match status" value="1"/>
</dbReference>
<feature type="domain" description="Peptidase S54 rhomboid" evidence="8">
    <location>
        <begin position="1151"/>
        <end position="1292"/>
    </location>
</feature>
<dbReference type="InterPro" id="IPR000795">
    <property type="entry name" value="T_Tr_GTP-bd_dom"/>
</dbReference>
<dbReference type="InterPro" id="IPR050055">
    <property type="entry name" value="EF-Tu_GTPase"/>
</dbReference>
<dbReference type="InterPro" id="IPR022764">
    <property type="entry name" value="Peptidase_S54_rhomboid_dom"/>
</dbReference>
<feature type="transmembrane region" description="Helical" evidence="6">
    <location>
        <begin position="1222"/>
        <end position="1239"/>
    </location>
</feature>
<dbReference type="OrthoDB" id="10260614at2759"/>
<dbReference type="GO" id="GO:0005525">
    <property type="term" value="F:GTP binding"/>
    <property type="evidence" value="ECO:0007669"/>
    <property type="project" value="InterPro"/>
</dbReference>
<evidence type="ECO:0000256" key="4">
    <source>
        <dbReference type="ARBA" id="ARBA00023136"/>
    </source>
</evidence>
<reference evidence="9 10" key="1">
    <citation type="journal article" date="2018" name="MBio">
        <title>Comparative Genomics Reveals the Core Gene Toolbox for the Fungus-Insect Symbiosis.</title>
        <authorList>
            <person name="Wang Y."/>
            <person name="Stata M."/>
            <person name="Wang W."/>
            <person name="Stajich J.E."/>
            <person name="White M.M."/>
            <person name="Moncalvo J.M."/>
        </authorList>
    </citation>
    <scope>NUCLEOTIDE SEQUENCE [LARGE SCALE GENOMIC DNA]</scope>
    <source>
        <strain evidence="9 10">AUS-77-4</strain>
    </source>
</reference>
<dbReference type="FunFam" id="1.20.1540.10:FF:000012">
    <property type="entry name" value="Rhomboid family protein"/>
    <property type="match status" value="1"/>
</dbReference>
<keyword evidence="10" id="KW-1185">Reference proteome</keyword>
<evidence type="ECO:0000256" key="2">
    <source>
        <dbReference type="ARBA" id="ARBA00022692"/>
    </source>
</evidence>
<dbReference type="EMBL" id="MBFT01000076">
    <property type="protein sequence ID" value="PVU98538.1"/>
    <property type="molecule type" value="Genomic_DNA"/>
</dbReference>
<accession>A0A2T9Z1R0</accession>
<dbReference type="InterPro" id="IPR027417">
    <property type="entry name" value="P-loop_NTPase"/>
</dbReference>
<dbReference type="Pfam" id="PF01694">
    <property type="entry name" value="Rhomboid"/>
    <property type="match status" value="1"/>
</dbReference>
<feature type="transmembrane region" description="Helical" evidence="6">
    <location>
        <begin position="1080"/>
        <end position="1103"/>
    </location>
</feature>
<dbReference type="GO" id="GO:0003746">
    <property type="term" value="F:translation elongation factor activity"/>
    <property type="evidence" value="ECO:0007669"/>
    <property type="project" value="TreeGrafter"/>
</dbReference>
<dbReference type="PANTHER" id="PTHR43721">
    <property type="entry name" value="ELONGATION FACTOR TU-RELATED"/>
    <property type="match status" value="1"/>
</dbReference>
<feature type="region of interest" description="Disordered" evidence="5">
    <location>
        <begin position="922"/>
        <end position="951"/>
    </location>
</feature>
<evidence type="ECO:0000256" key="6">
    <source>
        <dbReference type="SAM" id="Phobius"/>
    </source>
</evidence>
<evidence type="ECO:0000256" key="5">
    <source>
        <dbReference type="SAM" id="MobiDB-lite"/>
    </source>
</evidence>
<dbReference type="InterPro" id="IPR035952">
    <property type="entry name" value="Rhomboid-like_sf"/>
</dbReference>
<evidence type="ECO:0008006" key="11">
    <source>
        <dbReference type="Google" id="ProtNLM"/>
    </source>
</evidence>
<evidence type="ECO:0000313" key="9">
    <source>
        <dbReference type="EMBL" id="PVU98538.1"/>
    </source>
</evidence>
<keyword evidence="4 6" id="KW-0472">Membrane</keyword>
<evidence type="ECO:0000259" key="7">
    <source>
        <dbReference type="Pfam" id="PF00009"/>
    </source>
</evidence>
<sequence length="1312" mass="148726">MATKELIFAENENIDAKNRGTIKNTNLIKLPPELDIKGNVEYKYKLTDVSYRKHKHLSTQLLWRLHEGNGEAIYQLGVHDDGTMFGITEPEMNTTIDVMKRMATELGDVEISSITWRNVSSSPTKDSSLLCNKNESSSDRFVAELVFKQKRDNLIVNDIRISLLGDHKAGKSTILGCIAHNIKDNGKGIARLGLLRHRHELETGTTSSINQEVIEVNHKGNIITSNINAHESENPILARKISHSTYKPVSQNGHHDVSNTNKQSKRIAFVDTCGHEKHLKTTIHGVFGRDSDYLMLVVPSDYENISKSINIYLMMSVLLRAPLMVVFTKVDLATSAIKSQLKGLVELIKKTIPKCGQTLINTNNSTLTEAKLSQLVNDFMKKLVIPIFLCSSLQPNMNILTNFISKLKPFTPSYNCMVIPKSLNYQHLIYGENCDSDHIFNELNYDQKDFSLGDDSRRVCEFRIEKFFSVPHTGTIVVGQVVDGILTIQTELEQNNDLLKSPQDELDIQKRGVFYTTKSKNVNQNSETKGTINFKSGNTDDNIIQTKNSLESENGNFQNMDLNKSNYKYNYFLGPNKHGYFIKVDLKSIHHHEKPTTAAYTGQIVSVAIGLSMNELLKSNFFIKSSIVLYQTRKLSNKPHAQNGISRYSKTADAETINSDGKNCYVHYRHPIFSRIINGISNSDDIRNNHLVRKVSGETMISVDILANVVAVDFSLENVFRSNSGTLYCGLIRQQAVIKWIYYNGKKIRFAENKKSKAIIQKPDQTRNKRKRDEKTPELDRSYDDVIWDNLNKLATIYKSETNPENDPELSQTLNKFLHTSNVTKTNMDESINANSIGNSFGFKVGKILTEIADNETINGKGSGNDGNLVCMEPEHSKSARFSNIRSIVLKNIKVKEIKYSSTFLGHLNLKHGQQYRLSTGYKKDHKYYNDKNTPEPNPRNQTSNIGNDEYSKYKGYNYRDTGESKYSTFNEDHSHQNWEHGSGPRPKIQIARQIIFGLGFVSVVYLGCGYMYAKRMNKENQGQKLYGGWQSLVWRGQETENMYQDDYFLKGENYKKATRRLAELIPENHHSHAKEHKRALLYIALLPDYVPIEIKQLGVMLADSWYSLPKSKRVAYALVGVNVGVFLLWKIPRLNMFMYRHFTHNPMTRKSYTMVTSTFSHQEIWHLGFNMLALSSFAPAVLSVMSVEEFMAFYLGAGVFSSFVSHLATKLVKSRSILPSLGASGALYAVLVATAYYFPNVKVSLLLLPFGFDIETAVKCIVGFDLGMAIFGKSLFDHYAHLGGALSGYLYCEYGHFNIWKPIVAKFEENN</sequence>
<dbReference type="Gene3D" id="3.40.50.300">
    <property type="entry name" value="P-loop containing nucleotide triphosphate hydrolases"/>
    <property type="match status" value="1"/>
</dbReference>
<dbReference type="GO" id="GO:0003924">
    <property type="term" value="F:GTPase activity"/>
    <property type="evidence" value="ECO:0007669"/>
    <property type="project" value="InterPro"/>
</dbReference>
<feature type="transmembrane region" description="Helical" evidence="6">
    <location>
        <begin position="1192"/>
        <end position="1210"/>
    </location>
</feature>
<protein>
    <recommendedName>
        <fullName evidence="11">Tr-type G domain-containing protein</fullName>
    </recommendedName>
</protein>
<evidence type="ECO:0000259" key="8">
    <source>
        <dbReference type="Pfam" id="PF01694"/>
    </source>
</evidence>
<dbReference type="PANTHER" id="PTHR43721:SF9">
    <property type="entry name" value="GTP-BINDING PROTEIN 1"/>
    <property type="match status" value="1"/>
</dbReference>
<feature type="transmembrane region" description="Helical" evidence="6">
    <location>
        <begin position="995"/>
        <end position="1014"/>
    </location>
</feature>
<feature type="domain" description="Tr-type G" evidence="7">
    <location>
        <begin position="160"/>
        <end position="393"/>
    </location>
</feature>
<gene>
    <name evidence="9" type="ORF">BB559_001485</name>
</gene>
<dbReference type="Pfam" id="PF00009">
    <property type="entry name" value="GTP_EFTU"/>
    <property type="match status" value="1"/>
</dbReference>
<dbReference type="SUPFAM" id="SSF144091">
    <property type="entry name" value="Rhomboid-like"/>
    <property type="match status" value="1"/>
</dbReference>
<evidence type="ECO:0000313" key="10">
    <source>
        <dbReference type="Proteomes" id="UP000245699"/>
    </source>
</evidence>
<dbReference type="GO" id="GO:0016020">
    <property type="term" value="C:membrane"/>
    <property type="evidence" value="ECO:0007669"/>
    <property type="project" value="UniProtKB-SubCell"/>
</dbReference>
<organism evidence="9 10">
    <name type="scientific">Furculomyces boomerangus</name>
    <dbReference type="NCBI Taxonomy" id="61424"/>
    <lineage>
        <taxon>Eukaryota</taxon>
        <taxon>Fungi</taxon>
        <taxon>Fungi incertae sedis</taxon>
        <taxon>Zoopagomycota</taxon>
        <taxon>Kickxellomycotina</taxon>
        <taxon>Harpellomycetes</taxon>
        <taxon>Harpellales</taxon>
        <taxon>Harpellaceae</taxon>
        <taxon>Furculomyces</taxon>
    </lineage>
</organism>
<proteinExistence type="predicted"/>
<dbReference type="GO" id="GO:0016485">
    <property type="term" value="P:protein processing"/>
    <property type="evidence" value="ECO:0007669"/>
    <property type="project" value="UniProtKB-ARBA"/>
</dbReference>
<evidence type="ECO:0000256" key="3">
    <source>
        <dbReference type="ARBA" id="ARBA00022989"/>
    </source>
</evidence>
<dbReference type="Gene3D" id="1.20.1540.10">
    <property type="entry name" value="Rhomboid-like"/>
    <property type="match status" value="1"/>
</dbReference>
<feature type="transmembrane region" description="Helical" evidence="6">
    <location>
        <begin position="1165"/>
        <end position="1186"/>
    </location>
</feature>
<dbReference type="STRING" id="61424.A0A2T9Z1R0"/>
<feature type="transmembrane region" description="Helical" evidence="6">
    <location>
        <begin position="1115"/>
        <end position="1132"/>
    </location>
</feature>
<keyword evidence="3 6" id="KW-1133">Transmembrane helix</keyword>
<name>A0A2T9Z1R0_9FUNG</name>